<dbReference type="AlphaFoldDB" id="A0A6F8ZIN4"/>
<dbReference type="FunFam" id="1.10.10.10:FF:000049">
    <property type="entry name" value="Heat-inducible transcription repressor HrcA"/>
    <property type="match status" value="1"/>
</dbReference>
<dbReference type="InterPro" id="IPR021153">
    <property type="entry name" value="HrcA_C"/>
</dbReference>
<accession>A0A6F8ZIN4</accession>
<evidence type="ECO:0000256" key="4">
    <source>
        <dbReference type="ARBA" id="ARBA00023163"/>
    </source>
</evidence>
<dbReference type="Gene3D" id="3.30.450.40">
    <property type="match status" value="1"/>
</dbReference>
<evidence type="ECO:0000313" key="8">
    <source>
        <dbReference type="EMBL" id="CAB1129636.1"/>
    </source>
</evidence>
<keyword evidence="3 6" id="KW-0346">Stress response</keyword>
<name>A0A6F8ZIN4_9FIRM</name>
<reference evidence="8 9" key="1">
    <citation type="submission" date="2020-02" db="EMBL/GenBank/DDBJ databases">
        <authorList>
            <person name="Hogendoorn C."/>
        </authorList>
    </citation>
    <scope>NUCLEOTIDE SEQUENCE [LARGE SCALE GENOMIC DNA]</scope>
    <source>
        <strain evidence="8">R501</strain>
    </source>
</reference>
<dbReference type="PANTHER" id="PTHR34824">
    <property type="entry name" value="HEAT-INDUCIBLE TRANSCRIPTION REPRESSOR HRCA"/>
    <property type="match status" value="1"/>
</dbReference>
<dbReference type="InterPro" id="IPR002571">
    <property type="entry name" value="HrcA"/>
</dbReference>
<evidence type="ECO:0000313" key="9">
    <source>
        <dbReference type="Proteomes" id="UP000503399"/>
    </source>
</evidence>
<dbReference type="InterPro" id="IPR029016">
    <property type="entry name" value="GAF-like_dom_sf"/>
</dbReference>
<dbReference type="Gene3D" id="3.30.390.60">
    <property type="entry name" value="Heat-inducible transcription repressor hrca homolog, domain 3"/>
    <property type="match status" value="1"/>
</dbReference>
<evidence type="ECO:0000256" key="6">
    <source>
        <dbReference type="HAMAP-Rule" id="MF_00081"/>
    </source>
</evidence>
<protein>
    <recommendedName>
        <fullName evidence="6">Heat-inducible transcription repressor HrcA</fullName>
    </recommendedName>
</protein>
<dbReference type="SUPFAM" id="SSF55781">
    <property type="entry name" value="GAF domain-like"/>
    <property type="match status" value="1"/>
</dbReference>
<dbReference type="GO" id="GO:0003677">
    <property type="term" value="F:DNA binding"/>
    <property type="evidence" value="ECO:0007669"/>
    <property type="project" value="InterPro"/>
</dbReference>
<comment type="similarity">
    <text evidence="6">Belongs to the HrcA family.</text>
</comment>
<organism evidence="8 9">
    <name type="scientific">Candidatus Hydrogenisulfobacillus filiaventi</name>
    <dbReference type="NCBI Taxonomy" id="2707344"/>
    <lineage>
        <taxon>Bacteria</taxon>
        <taxon>Bacillati</taxon>
        <taxon>Bacillota</taxon>
        <taxon>Clostridia</taxon>
        <taxon>Eubacteriales</taxon>
        <taxon>Clostridiales Family XVII. Incertae Sedis</taxon>
        <taxon>Candidatus Hydrogenisulfobacillus</taxon>
    </lineage>
</organism>
<sequence length="343" mass="37661">MDARKRRVLQALVTDYIATAEPVGSRTLVRKYGLGVSSATVRNEMADLEEAGYLEQPHTSAGRIPSDKGYRYYVDELMPPAPVDRDTRDRIRAALRTRVREIRWLLHQAGQLVSAITHYPTVVLGPGGADAHLLDLRVVPLEGEQVLLVLQTSAGLVQTRTVSLPPDLDPRALAALAEDFTRRYQGTPVKDLGDRVTDLEGGLRRHRRLWEALTAWLHEWGAEEEDRITVSGLLNILAEPEFRDVSRVRRVLGFLERDGVRLLEELAAGEGTVSVAIGAELGSYASELADALAGCSVISATYTVGGETLGQVVVIGPTRMYYARVMAVLDVMAGELSRALKWA</sequence>
<dbReference type="KEGG" id="hfv:R50_2139"/>
<dbReference type="GO" id="GO:0045892">
    <property type="term" value="P:negative regulation of DNA-templated transcription"/>
    <property type="evidence" value="ECO:0007669"/>
    <property type="project" value="UniProtKB-UniRule"/>
</dbReference>
<evidence type="ECO:0000256" key="1">
    <source>
        <dbReference type="ARBA" id="ARBA00022491"/>
    </source>
</evidence>
<keyword evidence="1 6" id="KW-0678">Repressor</keyword>
<dbReference type="PANTHER" id="PTHR34824:SF1">
    <property type="entry name" value="HEAT-INDUCIBLE TRANSCRIPTION REPRESSOR HRCA"/>
    <property type="match status" value="1"/>
</dbReference>
<dbReference type="PIRSF" id="PIRSF005485">
    <property type="entry name" value="HrcA"/>
    <property type="match status" value="1"/>
</dbReference>
<feature type="domain" description="Heat-inducible transcription repressor HrcA C-terminal" evidence="7">
    <location>
        <begin position="105"/>
        <end position="326"/>
    </location>
</feature>
<dbReference type="Proteomes" id="UP000503399">
    <property type="component" value="Chromosome"/>
</dbReference>
<proteinExistence type="inferred from homology"/>
<evidence type="ECO:0000259" key="7">
    <source>
        <dbReference type="Pfam" id="PF01628"/>
    </source>
</evidence>
<dbReference type="Gene3D" id="1.10.10.10">
    <property type="entry name" value="Winged helix-like DNA-binding domain superfamily/Winged helix DNA-binding domain"/>
    <property type="match status" value="1"/>
</dbReference>
<keyword evidence="2 6" id="KW-0805">Transcription regulation</keyword>
<keyword evidence="4 6" id="KW-0804">Transcription</keyword>
<gene>
    <name evidence="6 8" type="primary">hrcA</name>
    <name evidence="8" type="ORF">R50_2139</name>
</gene>
<dbReference type="EMBL" id="LR778114">
    <property type="protein sequence ID" value="CAB1129636.1"/>
    <property type="molecule type" value="Genomic_DNA"/>
</dbReference>
<evidence type="ECO:0000256" key="2">
    <source>
        <dbReference type="ARBA" id="ARBA00023015"/>
    </source>
</evidence>
<comment type="function">
    <text evidence="5 6">Negative regulator of class I heat shock genes (grpE-dnaK-dnaJ and groELS operons). Prevents heat-shock induction of these operons.</text>
</comment>
<dbReference type="HAMAP" id="MF_00081">
    <property type="entry name" value="HrcA"/>
    <property type="match status" value="1"/>
</dbReference>
<dbReference type="NCBIfam" id="TIGR00331">
    <property type="entry name" value="hrcA"/>
    <property type="match status" value="1"/>
</dbReference>
<dbReference type="InterPro" id="IPR036388">
    <property type="entry name" value="WH-like_DNA-bd_sf"/>
</dbReference>
<evidence type="ECO:0000256" key="3">
    <source>
        <dbReference type="ARBA" id="ARBA00023016"/>
    </source>
</evidence>
<dbReference type="SUPFAM" id="SSF46785">
    <property type="entry name" value="Winged helix' DNA-binding domain"/>
    <property type="match status" value="1"/>
</dbReference>
<keyword evidence="9" id="KW-1185">Reference proteome</keyword>
<dbReference type="InterPro" id="IPR036390">
    <property type="entry name" value="WH_DNA-bd_sf"/>
</dbReference>
<dbReference type="Pfam" id="PF01628">
    <property type="entry name" value="HrcA"/>
    <property type="match status" value="1"/>
</dbReference>
<dbReference type="InterPro" id="IPR023120">
    <property type="entry name" value="WHTH_transcript_rep_HrcA_IDD"/>
</dbReference>
<evidence type="ECO:0000256" key="5">
    <source>
        <dbReference type="ARBA" id="ARBA00055319"/>
    </source>
</evidence>